<keyword evidence="1" id="KW-0472">Membrane</keyword>
<protein>
    <submittedName>
        <fullName evidence="2">Uncharacterized protein</fullName>
    </submittedName>
</protein>
<evidence type="ECO:0000313" key="2">
    <source>
        <dbReference type="EMBL" id="QJR30028.1"/>
    </source>
</evidence>
<proteinExistence type="predicted"/>
<evidence type="ECO:0000256" key="1">
    <source>
        <dbReference type="SAM" id="Phobius"/>
    </source>
</evidence>
<feature type="transmembrane region" description="Helical" evidence="1">
    <location>
        <begin position="6"/>
        <end position="28"/>
    </location>
</feature>
<gene>
    <name evidence="2" type="ORF">HKT17_10075</name>
</gene>
<dbReference type="Proteomes" id="UP000501130">
    <property type="component" value="Chromosome"/>
</dbReference>
<organism evidence="2 3">
    <name type="scientific">Limnobacter profundi</name>
    <dbReference type="NCBI Taxonomy" id="2732163"/>
    <lineage>
        <taxon>Bacteria</taxon>
        <taxon>Pseudomonadati</taxon>
        <taxon>Pseudomonadota</taxon>
        <taxon>Betaproteobacteria</taxon>
        <taxon>Burkholderiales</taxon>
        <taxon>Burkholderiaceae</taxon>
        <taxon>Limnobacter</taxon>
    </lineage>
</organism>
<keyword evidence="3" id="KW-1185">Reference proteome</keyword>
<accession>A0ABX6N6I6</accession>
<sequence>MSIWETVTLGIVSSLIATFVFLGLGWVLKKVVLPWFEDKIYRGVRVDGRWKLYFNNQKNSKFFGMLELKQNGDRVSGSFTYENTDRTEVMTYRLVGAVANSYVNISLAPTARRSIDTGSLVARIYEESGLQMTGTLIYISTKNGQIESAPVLLTYVDS</sequence>
<dbReference type="EMBL" id="CP053084">
    <property type="protein sequence ID" value="QJR30028.1"/>
    <property type="molecule type" value="Genomic_DNA"/>
</dbReference>
<name>A0ABX6N6I6_9BURK</name>
<keyword evidence="1" id="KW-0812">Transmembrane</keyword>
<keyword evidence="1" id="KW-1133">Transmembrane helix</keyword>
<dbReference type="RefSeq" id="WP_171099791.1">
    <property type="nucleotide sequence ID" value="NZ_CP053084.1"/>
</dbReference>
<reference evidence="2 3" key="1">
    <citation type="submission" date="2020-05" db="EMBL/GenBank/DDBJ databases">
        <title>Compete genome of Limnobacter sp. SAORIC-580.</title>
        <authorList>
            <person name="Song J."/>
            <person name="Cho J.-C."/>
        </authorList>
    </citation>
    <scope>NUCLEOTIDE SEQUENCE [LARGE SCALE GENOMIC DNA]</scope>
    <source>
        <strain evidence="2 3">SAORIC-580</strain>
    </source>
</reference>
<evidence type="ECO:0000313" key="3">
    <source>
        <dbReference type="Proteomes" id="UP000501130"/>
    </source>
</evidence>